<feature type="coiled-coil region" evidence="1">
    <location>
        <begin position="24"/>
        <end position="87"/>
    </location>
</feature>
<evidence type="ECO:0000313" key="4">
    <source>
        <dbReference type="Proteomes" id="UP000574390"/>
    </source>
</evidence>
<feature type="non-terminal residue" evidence="3">
    <location>
        <position position="1"/>
    </location>
</feature>
<evidence type="ECO:0000256" key="2">
    <source>
        <dbReference type="SAM" id="MobiDB-lite"/>
    </source>
</evidence>
<comment type="caution">
    <text evidence="3">The sequence shown here is derived from an EMBL/GenBank/DDBJ whole genome shotgun (WGS) entry which is preliminary data.</text>
</comment>
<evidence type="ECO:0000256" key="1">
    <source>
        <dbReference type="SAM" id="Coils"/>
    </source>
</evidence>
<dbReference type="Proteomes" id="UP000574390">
    <property type="component" value="Unassembled WGS sequence"/>
</dbReference>
<accession>A0A7J6T4C0</accession>
<protein>
    <submittedName>
        <fullName evidence="3">Uncharacterized protein</fullName>
    </submittedName>
</protein>
<proteinExistence type="predicted"/>
<organism evidence="3 4">
    <name type="scientific">Perkinsus olseni</name>
    <name type="common">Perkinsus atlanticus</name>
    <dbReference type="NCBI Taxonomy" id="32597"/>
    <lineage>
        <taxon>Eukaryota</taxon>
        <taxon>Sar</taxon>
        <taxon>Alveolata</taxon>
        <taxon>Perkinsozoa</taxon>
        <taxon>Perkinsea</taxon>
        <taxon>Perkinsida</taxon>
        <taxon>Perkinsidae</taxon>
        <taxon>Perkinsus</taxon>
    </lineage>
</organism>
<gene>
    <name evidence="3" type="ORF">FOZ62_018768</name>
</gene>
<keyword evidence="1" id="KW-0175">Coiled coil</keyword>
<evidence type="ECO:0000313" key="3">
    <source>
        <dbReference type="EMBL" id="KAF4740104.1"/>
    </source>
</evidence>
<sequence length="152" mass="17925">ELTREIEEEQKQHRLTRETESQRLQLEHVRLQELQETARQMQRDSKSALVSRETAVELAVRNLNEQKLALESQRKAFELDREDEERRRVRGEGSIGKTILRLRSEWEKLRCVQKSTDLSLTATQRRANEAEAAVARHRDRAAAEIEAIERQR</sequence>
<feature type="region of interest" description="Disordered" evidence="2">
    <location>
        <begin position="1"/>
        <end position="21"/>
    </location>
</feature>
<reference evidence="3 4" key="1">
    <citation type="submission" date="2020-04" db="EMBL/GenBank/DDBJ databases">
        <title>Perkinsus olseni comparative genomics.</title>
        <authorList>
            <person name="Bogema D.R."/>
        </authorList>
    </citation>
    <scope>NUCLEOTIDE SEQUENCE [LARGE SCALE GENOMIC DNA]</scope>
    <source>
        <strain evidence="3">ATCC PRA-205</strain>
    </source>
</reference>
<dbReference type="AlphaFoldDB" id="A0A7J6T4C0"/>
<name>A0A7J6T4C0_PEROL</name>
<dbReference type="EMBL" id="JABANM010009961">
    <property type="protein sequence ID" value="KAF4740104.1"/>
    <property type="molecule type" value="Genomic_DNA"/>
</dbReference>
<feature type="non-terminal residue" evidence="3">
    <location>
        <position position="152"/>
    </location>
</feature>